<dbReference type="STRING" id="504798.SAMN05421871_11714"/>
<dbReference type="InterPro" id="IPR045432">
    <property type="entry name" value="EAD5"/>
</dbReference>
<evidence type="ECO:0000313" key="9">
    <source>
        <dbReference type="Proteomes" id="UP000199651"/>
    </source>
</evidence>
<keyword evidence="3" id="KW-0732">Signal</keyword>
<keyword evidence="4 6" id="KW-0378">Hydrolase</keyword>
<evidence type="ECO:0000256" key="4">
    <source>
        <dbReference type="ARBA" id="ARBA00022801"/>
    </source>
</evidence>
<evidence type="ECO:0000256" key="5">
    <source>
        <dbReference type="ARBA" id="ARBA00022825"/>
    </source>
</evidence>
<name>A0A1H0W5Z0_9PSEU</name>
<keyword evidence="9" id="KW-1185">Reference proteome</keyword>
<organism evidence="8 9">
    <name type="scientific">Actinokineospora alba</name>
    <dbReference type="NCBI Taxonomy" id="504798"/>
    <lineage>
        <taxon>Bacteria</taxon>
        <taxon>Bacillati</taxon>
        <taxon>Actinomycetota</taxon>
        <taxon>Actinomycetes</taxon>
        <taxon>Pseudonocardiales</taxon>
        <taxon>Pseudonocardiaceae</taxon>
        <taxon>Actinokineospora</taxon>
    </lineage>
</organism>
<dbReference type="GO" id="GO:0008236">
    <property type="term" value="F:serine-type peptidase activity"/>
    <property type="evidence" value="ECO:0007669"/>
    <property type="project" value="UniProtKB-KW"/>
</dbReference>
<keyword evidence="5 6" id="KW-0720">Serine protease</keyword>
<reference evidence="9" key="1">
    <citation type="submission" date="2016-10" db="EMBL/GenBank/DDBJ databases">
        <authorList>
            <person name="Varghese N."/>
            <person name="Submissions S."/>
        </authorList>
    </citation>
    <scope>NUCLEOTIDE SEQUENCE [LARGE SCALE GENOMIC DNA]</scope>
    <source>
        <strain evidence="9">IBRC-M 10655</strain>
    </source>
</reference>
<evidence type="ECO:0000256" key="2">
    <source>
        <dbReference type="ARBA" id="ARBA00022670"/>
    </source>
</evidence>
<feature type="domain" description="Effector-associated" evidence="7">
    <location>
        <begin position="5"/>
        <end position="148"/>
    </location>
</feature>
<dbReference type="OrthoDB" id="104542at2"/>
<evidence type="ECO:0000256" key="1">
    <source>
        <dbReference type="ARBA" id="ARBA00008764"/>
    </source>
</evidence>
<accession>A0A1H0W5Z0</accession>
<evidence type="ECO:0000259" key="7">
    <source>
        <dbReference type="Pfam" id="PF19957"/>
    </source>
</evidence>
<dbReference type="Pfam" id="PF19957">
    <property type="entry name" value="EAD5"/>
    <property type="match status" value="1"/>
</dbReference>
<evidence type="ECO:0000313" key="8">
    <source>
        <dbReference type="EMBL" id="SDP86177.1"/>
    </source>
</evidence>
<dbReference type="SUPFAM" id="SSF50494">
    <property type="entry name" value="Trypsin-like serine proteases"/>
    <property type="match status" value="1"/>
</dbReference>
<dbReference type="InterPro" id="IPR009003">
    <property type="entry name" value="Peptidase_S1_PA"/>
</dbReference>
<comment type="similarity">
    <text evidence="1 6">Belongs to the peptidase S1B family.</text>
</comment>
<dbReference type="AlphaFoldDB" id="A0A1H0W5Z0"/>
<protein>
    <recommendedName>
        <fullName evidence="6">Serine protease</fullName>
        <ecNumber evidence="6">3.4.21.-</ecNumber>
    </recommendedName>
</protein>
<evidence type="ECO:0000256" key="6">
    <source>
        <dbReference type="RuleBase" id="RU004296"/>
    </source>
</evidence>
<dbReference type="Proteomes" id="UP000199651">
    <property type="component" value="Unassembled WGS sequence"/>
</dbReference>
<dbReference type="RefSeq" id="WP_091383558.1">
    <property type="nucleotide sequence ID" value="NZ_FNDV01000017.1"/>
</dbReference>
<dbReference type="InterPro" id="IPR043504">
    <property type="entry name" value="Peptidase_S1_PA_chymotrypsin"/>
</dbReference>
<dbReference type="PRINTS" id="PR00839">
    <property type="entry name" value="V8PROTEASE"/>
</dbReference>
<sequence length="390" mass="41545">MTFAYLTSDELREVQQAAVALGFADPDQSAALTATISRAFVATATQGGTPMAKLMSLTARMNTTRALVSGEVPLREWLGAAIPMAGGQPEEMVFRRALELMSADGRARTTPGDDPTPVLADMDDLPRSDGELEVVIFEDDTLDVAFLHTGTDVSRSVAKLVVHRHFDGVPATLAGNAPDVGHGTGWMIGPGLLITNNHVVNARVPSEPDASAADFDLQGKAIRALFDFYTPDAAVHTAVSAGCVAHDKTLDYAILRLAPDASPRPPLRLRTSPILKPKDRALRERVNVLQHPGGNPMRLGFRNNFVVTGTAERLSYLTDTAGGSSGSPICDDAWFAAALHRGFQTITGGSVSVWGRTINQENYGTPIGKILEHVAANHPDLRAEILAGQV</sequence>
<keyword evidence="2 6" id="KW-0645">Protease</keyword>
<dbReference type="EMBL" id="FNJB01000018">
    <property type="protein sequence ID" value="SDP86177.1"/>
    <property type="molecule type" value="Genomic_DNA"/>
</dbReference>
<evidence type="ECO:0000256" key="3">
    <source>
        <dbReference type="ARBA" id="ARBA00022729"/>
    </source>
</evidence>
<proteinExistence type="inferred from homology"/>
<dbReference type="GO" id="GO:0006508">
    <property type="term" value="P:proteolysis"/>
    <property type="evidence" value="ECO:0007669"/>
    <property type="project" value="UniProtKB-KW"/>
</dbReference>
<gene>
    <name evidence="8" type="ORF">SAMN05192558_11814</name>
</gene>
<dbReference type="Pfam" id="PF13365">
    <property type="entry name" value="Trypsin_2"/>
    <property type="match status" value="1"/>
</dbReference>
<dbReference type="PANTHER" id="PTHR36234:SF5">
    <property type="entry name" value="LYSYL ENDOPEPTIDASE"/>
    <property type="match status" value="1"/>
</dbReference>
<dbReference type="InterPro" id="IPR008256">
    <property type="entry name" value="Peptidase_S1B"/>
</dbReference>
<dbReference type="Gene3D" id="2.40.10.10">
    <property type="entry name" value="Trypsin-like serine proteases"/>
    <property type="match status" value="2"/>
</dbReference>
<dbReference type="PANTHER" id="PTHR36234">
    <property type="entry name" value="LYSYL ENDOPEPTIDASE"/>
    <property type="match status" value="1"/>
</dbReference>
<dbReference type="EC" id="3.4.21.-" evidence="6"/>